<feature type="transmembrane region" description="Helical" evidence="1">
    <location>
        <begin position="330"/>
        <end position="352"/>
    </location>
</feature>
<feature type="transmembrane region" description="Helical" evidence="1">
    <location>
        <begin position="172"/>
        <end position="196"/>
    </location>
</feature>
<accession>B6FWD9</accession>
<dbReference type="AlphaFoldDB" id="B6FWD9"/>
<feature type="transmembrane region" description="Helical" evidence="1">
    <location>
        <begin position="364"/>
        <end position="384"/>
    </location>
</feature>
<evidence type="ECO:0000313" key="3">
    <source>
        <dbReference type="Proteomes" id="UP000003178"/>
    </source>
</evidence>
<keyword evidence="3" id="KW-1185">Reference proteome</keyword>
<comment type="caution">
    <text evidence="2">The sequence shown here is derived from an EMBL/GenBank/DDBJ whole genome shotgun (WGS) entry which is preliminary data.</text>
</comment>
<dbReference type="Proteomes" id="UP000003178">
    <property type="component" value="Unassembled WGS sequence"/>
</dbReference>
<feature type="transmembrane region" description="Helical" evidence="1">
    <location>
        <begin position="95"/>
        <end position="118"/>
    </location>
</feature>
<keyword evidence="1" id="KW-1133">Transmembrane helix</keyword>
<dbReference type="STRING" id="500633.CLOHIR_00194"/>
<reference evidence="2 3" key="2">
    <citation type="submission" date="2008-10" db="EMBL/GenBank/DDBJ databases">
        <title>Draft genome sequence of Clostridium hiranonis (DSM 13275).</title>
        <authorList>
            <person name="Sudarsanam P."/>
            <person name="Ley R."/>
            <person name="Guruge J."/>
            <person name="Turnbaugh P.J."/>
            <person name="Mahowald M."/>
            <person name="Liep D."/>
            <person name="Gordon J."/>
        </authorList>
    </citation>
    <scope>NUCLEOTIDE SEQUENCE [LARGE SCALE GENOMIC DNA]</scope>
    <source>
        <strain evidence="2 3">DSM 13275</strain>
    </source>
</reference>
<dbReference type="EMBL" id="ABWP01000009">
    <property type="protein sequence ID" value="EEA86156.1"/>
    <property type="molecule type" value="Genomic_DNA"/>
</dbReference>
<evidence type="ECO:0000313" key="2">
    <source>
        <dbReference type="EMBL" id="EEA86156.1"/>
    </source>
</evidence>
<protein>
    <submittedName>
        <fullName evidence="2">Uncharacterized protein</fullName>
    </submittedName>
</protein>
<feature type="transmembrane region" description="Helical" evidence="1">
    <location>
        <begin position="38"/>
        <end position="56"/>
    </location>
</feature>
<dbReference type="RefSeq" id="WP_006439113.1">
    <property type="nucleotide sequence ID" value="NZ_DS995355.1"/>
</dbReference>
<feature type="transmembrane region" description="Helical" evidence="1">
    <location>
        <begin position="130"/>
        <end position="152"/>
    </location>
</feature>
<gene>
    <name evidence="2" type="ORF">CLOHIR_00194</name>
</gene>
<feature type="transmembrane region" description="Helical" evidence="1">
    <location>
        <begin position="217"/>
        <end position="234"/>
    </location>
</feature>
<sequence length="400" mass="44305">MSTNFEFKKPNFDNIKENMSGLKDKINLKREGNQPLKVAGIAFVILLIVSIIASSVRRQFLGGIGNVNMFSILLGLNLIGVRIRSNGMMMFSSSTINIGVIVLLLIPILALVVANLFIYRRKIESIDRCIIEALKVGFVYGLLLAITSMFSTTRINLGMGNIFGFGNNYIAIGYKFFPAFGNGFLIAFLTSVILNYRKEFHGEYYTTDIVSDAVREFFKLSLIILVITAIVVFTKNSTLYDFGLSEYSKGGAVVAYIMQMTAYLVTIATGGIVHVGDSSSVSIFSIFNSATFTDTKLLIRIIFCVFAIAMIFVGANIYRNYRFENRKTVLHFSIAFGFLVGLGAKFSAISISGSMMQNMSSMDLTVRAGTFTTFVISILFTVVFTEIGYRVAPHLDDLFK</sequence>
<reference evidence="2 3" key="1">
    <citation type="submission" date="2008-09" db="EMBL/GenBank/DDBJ databases">
        <authorList>
            <person name="Fulton L."/>
            <person name="Clifton S."/>
            <person name="Fulton B."/>
            <person name="Xu J."/>
            <person name="Minx P."/>
            <person name="Pepin K.H."/>
            <person name="Johnson M."/>
            <person name="Thiruvilangam P."/>
            <person name="Bhonagiri V."/>
            <person name="Nash W.E."/>
            <person name="Mardis E.R."/>
            <person name="Wilson R.K."/>
        </authorList>
    </citation>
    <scope>NUCLEOTIDE SEQUENCE [LARGE SCALE GENOMIC DNA]</scope>
    <source>
        <strain evidence="2 3">DSM 13275</strain>
    </source>
</reference>
<proteinExistence type="predicted"/>
<keyword evidence="1" id="KW-0812">Transmembrane</keyword>
<dbReference type="HOGENOM" id="CLU_688313_0_0_9"/>
<keyword evidence="1" id="KW-0472">Membrane</keyword>
<feature type="transmembrane region" description="Helical" evidence="1">
    <location>
        <begin position="254"/>
        <end position="276"/>
    </location>
</feature>
<feature type="transmembrane region" description="Helical" evidence="1">
    <location>
        <begin position="63"/>
        <end position="83"/>
    </location>
</feature>
<name>B6FWD9_PEPHT</name>
<feature type="transmembrane region" description="Helical" evidence="1">
    <location>
        <begin position="297"/>
        <end position="318"/>
    </location>
</feature>
<evidence type="ECO:0000256" key="1">
    <source>
        <dbReference type="SAM" id="Phobius"/>
    </source>
</evidence>
<organism evidence="2 3">
    <name type="scientific">Peptacetobacter hiranonis (strain DSM 13275 / JCM 10541 / KCTC 15199 / TO-931)</name>
    <name type="common">Clostridium hiranonis</name>
    <dbReference type="NCBI Taxonomy" id="500633"/>
    <lineage>
        <taxon>Bacteria</taxon>
        <taxon>Bacillati</taxon>
        <taxon>Bacillota</taxon>
        <taxon>Clostridia</taxon>
        <taxon>Peptostreptococcales</taxon>
        <taxon>Peptostreptococcaceae</taxon>
        <taxon>Peptacetobacter</taxon>
    </lineage>
</organism>